<accession>A0A9D6QP77</accession>
<comment type="caution">
    <text evidence="1">The sequence shown here is derived from an EMBL/GenBank/DDBJ whole genome shotgun (WGS) entry which is preliminary data.</text>
</comment>
<evidence type="ECO:0000313" key="1">
    <source>
        <dbReference type="EMBL" id="MBI3539664.1"/>
    </source>
</evidence>
<organism evidence="1 2">
    <name type="scientific">Eiseniibacteriota bacterium</name>
    <dbReference type="NCBI Taxonomy" id="2212470"/>
    <lineage>
        <taxon>Bacteria</taxon>
        <taxon>Candidatus Eiseniibacteriota</taxon>
    </lineage>
</organism>
<sequence>MSKLSRAKVEKLAHDKRPAAKRLVARAAAPEPSGPRLRRAVPILPVLDIGRAIEFYAGQLGFAPGSRFEDHALLSRDDVEILLRRSADPALPKAGGCRVAADDAAALFAEWSALGIVQAAGTPAEFDVIDPDGNVLTFAEAGGL</sequence>
<dbReference type="SUPFAM" id="SSF54593">
    <property type="entry name" value="Glyoxalase/Bleomycin resistance protein/Dihydroxybiphenyl dioxygenase"/>
    <property type="match status" value="1"/>
</dbReference>
<name>A0A9D6QP77_UNCEI</name>
<gene>
    <name evidence="1" type="ORF">HY076_05275</name>
</gene>
<reference evidence="1" key="1">
    <citation type="submission" date="2020-07" db="EMBL/GenBank/DDBJ databases">
        <title>Huge and variable diversity of episymbiotic CPR bacteria and DPANN archaea in groundwater ecosystems.</title>
        <authorList>
            <person name="He C.Y."/>
            <person name="Keren R."/>
            <person name="Whittaker M."/>
            <person name="Farag I.F."/>
            <person name="Doudna J."/>
            <person name="Cate J.H.D."/>
            <person name="Banfield J.F."/>
        </authorList>
    </citation>
    <scope>NUCLEOTIDE SEQUENCE</scope>
    <source>
        <strain evidence="1">NC_groundwater_928_Pr1_S-0.2um_72_17</strain>
    </source>
</reference>
<dbReference type="Proteomes" id="UP000807850">
    <property type="component" value="Unassembled WGS sequence"/>
</dbReference>
<dbReference type="EMBL" id="JACQAY010000165">
    <property type="protein sequence ID" value="MBI3539664.1"/>
    <property type="molecule type" value="Genomic_DNA"/>
</dbReference>
<evidence type="ECO:0000313" key="2">
    <source>
        <dbReference type="Proteomes" id="UP000807850"/>
    </source>
</evidence>
<protein>
    <recommendedName>
        <fullName evidence="3">VOC family protein</fullName>
    </recommendedName>
</protein>
<evidence type="ECO:0008006" key="3">
    <source>
        <dbReference type="Google" id="ProtNLM"/>
    </source>
</evidence>
<dbReference type="Gene3D" id="3.10.180.10">
    <property type="entry name" value="2,3-Dihydroxybiphenyl 1,2-Dioxygenase, domain 1"/>
    <property type="match status" value="1"/>
</dbReference>
<dbReference type="AlphaFoldDB" id="A0A9D6QP77"/>
<proteinExistence type="predicted"/>
<dbReference type="InterPro" id="IPR029068">
    <property type="entry name" value="Glyas_Bleomycin-R_OHBP_Dase"/>
</dbReference>